<feature type="transmembrane region" description="Helical" evidence="9">
    <location>
        <begin position="273"/>
        <end position="295"/>
    </location>
</feature>
<feature type="transmembrane region" description="Helical" evidence="9">
    <location>
        <begin position="241"/>
        <end position="261"/>
    </location>
</feature>
<keyword evidence="6 9" id="KW-1133">Transmembrane helix</keyword>
<dbReference type="AlphaFoldDB" id="A0A6I2UQX3"/>
<feature type="transmembrane region" description="Helical" evidence="9">
    <location>
        <begin position="335"/>
        <end position="357"/>
    </location>
</feature>
<sequence>MEKRDRLDLFWVLMGRMAAVMGLALLIPMTAAWIWSEPEYRLFPLPAGIALLLGSFMMWLGRDHMRQLTTREGALFMVLVWPLMGIIGLLPYYLSGLLPDPASAFFESISSLTTTGLSCLPFEREGLPHALLLWHSIMSWLGGLNFIVILVTVLPQVSGCFGLTLSARQTIFFSPVWNRMARSVRQGAGVYGGLTLLAAVLFFLAGLSPADALMRAMMTLSSSGGSSMHSFLFYDNGLLELAAGFAMLLSGLNLLLCWKAWHSRSLWLLWQDAELRAFLAVLLAAGLAVSVHLYLRGLYGPDESLRYGLFQALSFLSTNGFASAPFWTWPDFDRYVLFLLVFVGGCIGSAAGGLKVMRLMVLLRMARAELHRTLHPHMVVSVRLDGLPVGAKIAGRILAFFFLYMLIFVLFSLLISLTGITLMQAMGVAAGCLTSTGSTAALFGLESLHFLPAWAKLVCSILMVLGRVEIFSFLILLDAGTHLLRRRW</sequence>
<feature type="transmembrane region" description="Helical" evidence="9">
    <location>
        <begin position="137"/>
        <end position="167"/>
    </location>
</feature>
<feature type="transmembrane region" description="Helical" evidence="9">
    <location>
        <begin position="457"/>
        <end position="477"/>
    </location>
</feature>
<evidence type="ECO:0000313" key="11">
    <source>
        <dbReference type="Proteomes" id="UP000430222"/>
    </source>
</evidence>
<feature type="transmembrane region" description="Helical" evidence="9">
    <location>
        <begin position="397"/>
        <end position="420"/>
    </location>
</feature>
<evidence type="ECO:0000256" key="5">
    <source>
        <dbReference type="ARBA" id="ARBA00022692"/>
    </source>
</evidence>
<dbReference type="InterPro" id="IPR003445">
    <property type="entry name" value="Cat_transpt"/>
</dbReference>
<evidence type="ECO:0000256" key="4">
    <source>
        <dbReference type="ARBA" id="ARBA00022475"/>
    </source>
</evidence>
<evidence type="ECO:0000256" key="8">
    <source>
        <dbReference type="ARBA" id="ARBA00023136"/>
    </source>
</evidence>
<evidence type="ECO:0000256" key="9">
    <source>
        <dbReference type="SAM" id="Phobius"/>
    </source>
</evidence>
<dbReference type="PANTHER" id="PTHR32024">
    <property type="entry name" value="TRK SYSTEM POTASSIUM UPTAKE PROTEIN TRKG-RELATED"/>
    <property type="match status" value="1"/>
</dbReference>
<dbReference type="GO" id="GO:0030001">
    <property type="term" value="P:metal ion transport"/>
    <property type="evidence" value="ECO:0007669"/>
    <property type="project" value="UniProtKB-ARBA"/>
</dbReference>
<keyword evidence="4" id="KW-1003">Cell membrane</keyword>
<keyword evidence="7" id="KW-0406">Ion transport</keyword>
<feature type="transmembrane region" description="Helical" evidence="9">
    <location>
        <begin position="42"/>
        <end position="61"/>
    </location>
</feature>
<feature type="transmembrane region" description="Helical" evidence="9">
    <location>
        <begin position="73"/>
        <end position="94"/>
    </location>
</feature>
<feature type="transmembrane region" description="Helical" evidence="9">
    <location>
        <begin position="188"/>
        <end position="207"/>
    </location>
</feature>
<evidence type="ECO:0000256" key="2">
    <source>
        <dbReference type="ARBA" id="ARBA00009137"/>
    </source>
</evidence>
<keyword evidence="3" id="KW-0813">Transport</keyword>
<dbReference type="GO" id="GO:0008324">
    <property type="term" value="F:monoatomic cation transmembrane transporter activity"/>
    <property type="evidence" value="ECO:0007669"/>
    <property type="project" value="InterPro"/>
</dbReference>
<dbReference type="Proteomes" id="UP000430222">
    <property type="component" value="Unassembled WGS sequence"/>
</dbReference>
<feature type="transmembrane region" description="Helical" evidence="9">
    <location>
        <begin position="9"/>
        <end position="36"/>
    </location>
</feature>
<reference evidence="10 11" key="1">
    <citation type="submission" date="2019-08" db="EMBL/GenBank/DDBJ databases">
        <title>In-depth cultivation of the pig gut microbiome towards novel bacterial diversity and tailored functional studies.</title>
        <authorList>
            <person name="Wylensek D."/>
            <person name="Hitch T.C.A."/>
            <person name="Clavel T."/>
        </authorList>
    </citation>
    <scope>NUCLEOTIDE SEQUENCE [LARGE SCALE GENOMIC DNA]</scope>
    <source>
        <strain evidence="11">WCA-380-WT-3B3</strain>
    </source>
</reference>
<protein>
    <submittedName>
        <fullName evidence="10">TrkH family potassium uptake protein</fullName>
    </submittedName>
</protein>
<evidence type="ECO:0000256" key="1">
    <source>
        <dbReference type="ARBA" id="ARBA00004651"/>
    </source>
</evidence>
<gene>
    <name evidence="10" type="ORF">FYJ78_05330</name>
</gene>
<keyword evidence="8 9" id="KW-0472">Membrane</keyword>
<dbReference type="GO" id="GO:0005886">
    <property type="term" value="C:plasma membrane"/>
    <property type="evidence" value="ECO:0007669"/>
    <property type="project" value="UniProtKB-SubCell"/>
</dbReference>
<keyword evidence="11" id="KW-1185">Reference proteome</keyword>
<dbReference type="PANTHER" id="PTHR32024:SF2">
    <property type="entry name" value="TRK SYSTEM POTASSIUM UPTAKE PROTEIN TRKG-RELATED"/>
    <property type="match status" value="1"/>
</dbReference>
<evidence type="ECO:0000256" key="7">
    <source>
        <dbReference type="ARBA" id="ARBA00023065"/>
    </source>
</evidence>
<proteinExistence type="inferred from homology"/>
<comment type="caution">
    <text evidence="10">The sequence shown here is derived from an EMBL/GenBank/DDBJ whole genome shotgun (WGS) entry which is preliminary data.</text>
</comment>
<keyword evidence="5 9" id="KW-0812">Transmembrane</keyword>
<evidence type="ECO:0000313" key="10">
    <source>
        <dbReference type="EMBL" id="MSV24618.1"/>
    </source>
</evidence>
<organism evidence="10 11">
    <name type="scientific">Selenomonas montiformis</name>
    <dbReference type="NCBI Taxonomy" id="2652285"/>
    <lineage>
        <taxon>Bacteria</taxon>
        <taxon>Bacillati</taxon>
        <taxon>Bacillota</taxon>
        <taxon>Negativicutes</taxon>
        <taxon>Selenomonadales</taxon>
        <taxon>Selenomonadaceae</taxon>
        <taxon>Selenomonas</taxon>
    </lineage>
</organism>
<comment type="subcellular location">
    <subcellularLocation>
        <location evidence="1">Cell membrane</location>
        <topology evidence="1">Multi-pass membrane protein</topology>
    </subcellularLocation>
</comment>
<comment type="similarity">
    <text evidence="2">Belongs to the TrkH potassium transport family.</text>
</comment>
<dbReference type="RefSeq" id="WP_154620394.1">
    <property type="nucleotide sequence ID" value="NZ_VUNL01000005.1"/>
</dbReference>
<dbReference type="Pfam" id="PF02386">
    <property type="entry name" value="TrkH"/>
    <property type="match status" value="1"/>
</dbReference>
<dbReference type="EMBL" id="VUNL01000005">
    <property type="protein sequence ID" value="MSV24618.1"/>
    <property type="molecule type" value="Genomic_DNA"/>
</dbReference>
<name>A0A6I2UQX3_9FIRM</name>
<evidence type="ECO:0000256" key="3">
    <source>
        <dbReference type="ARBA" id="ARBA00022448"/>
    </source>
</evidence>
<evidence type="ECO:0000256" key="6">
    <source>
        <dbReference type="ARBA" id="ARBA00022989"/>
    </source>
</evidence>
<accession>A0A6I2UQX3</accession>